<name>A0A364MUN5_STELY</name>
<keyword evidence="10" id="KW-1185">Reference proteome</keyword>
<keyword evidence="3 7" id="KW-0732">Signal</keyword>
<keyword evidence="6" id="KW-0325">Glycoprotein</keyword>
<keyword evidence="5" id="KW-0472">Membrane</keyword>
<dbReference type="AlphaFoldDB" id="A0A364MUN5"/>
<evidence type="ECO:0000256" key="7">
    <source>
        <dbReference type="SAM" id="SignalP"/>
    </source>
</evidence>
<sequence length="211" mass="22487">MRPSGILVLAFAANAFALGTQQVLSSLNLPTSSYECKNGVKPSIVCDDASAEKPNCSCTCTNGVTFNQPLDPFRSPGSTGGAIDDTVCQAEKTECLAREQTSQAELTALKDQLAGYQNAPAYTYVGCFTDSAKRVIGPNLVTGADITVKKCETLCKGSKYYALQNGSECFCGKTFLQPTQDTPDTECKTPCKGDKNVTCGGKWRNAVYVKK</sequence>
<keyword evidence="4" id="KW-1133">Transmembrane helix</keyword>
<comment type="caution">
    <text evidence="9">The sequence shown here is derived from an EMBL/GenBank/DDBJ whole genome shotgun (WGS) entry which is preliminary data.</text>
</comment>
<dbReference type="GO" id="GO:0005886">
    <property type="term" value="C:plasma membrane"/>
    <property type="evidence" value="ECO:0007669"/>
    <property type="project" value="TreeGrafter"/>
</dbReference>
<dbReference type="PANTHER" id="PTHR24269">
    <property type="entry name" value="KREMEN PROTEIN"/>
    <property type="match status" value="1"/>
</dbReference>
<dbReference type="InterPro" id="IPR002889">
    <property type="entry name" value="WSC_carb-bd"/>
</dbReference>
<evidence type="ECO:0000256" key="3">
    <source>
        <dbReference type="ARBA" id="ARBA00022729"/>
    </source>
</evidence>
<accession>A0A364MUN5</accession>
<evidence type="ECO:0000256" key="6">
    <source>
        <dbReference type="ARBA" id="ARBA00023180"/>
    </source>
</evidence>
<feature type="chain" id="PRO_5016602979" evidence="7">
    <location>
        <begin position="18"/>
        <end position="211"/>
    </location>
</feature>
<dbReference type="Proteomes" id="UP000249619">
    <property type="component" value="Unassembled WGS sequence"/>
</dbReference>
<evidence type="ECO:0000313" key="9">
    <source>
        <dbReference type="EMBL" id="RAR04166.1"/>
    </source>
</evidence>
<dbReference type="InterPro" id="IPR051836">
    <property type="entry name" value="Kremen_rcpt"/>
</dbReference>
<evidence type="ECO:0000256" key="2">
    <source>
        <dbReference type="ARBA" id="ARBA00022692"/>
    </source>
</evidence>
<feature type="domain" description="WSC" evidence="8">
    <location>
        <begin position="121"/>
        <end position="211"/>
    </location>
</feature>
<evidence type="ECO:0000259" key="8">
    <source>
        <dbReference type="PROSITE" id="PS51212"/>
    </source>
</evidence>
<evidence type="ECO:0000256" key="4">
    <source>
        <dbReference type="ARBA" id="ARBA00022989"/>
    </source>
</evidence>
<dbReference type="STRING" id="183478.A0A364MUN5"/>
<comment type="subcellular location">
    <subcellularLocation>
        <location evidence="1">Membrane</location>
        <topology evidence="1">Single-pass membrane protein</topology>
    </subcellularLocation>
</comment>
<proteinExistence type="predicted"/>
<organism evidence="9 10">
    <name type="scientific">Stemphylium lycopersici</name>
    <name type="common">Tomato gray leaf spot disease fungus</name>
    <name type="synonym">Thyrospora lycopersici</name>
    <dbReference type="NCBI Taxonomy" id="183478"/>
    <lineage>
        <taxon>Eukaryota</taxon>
        <taxon>Fungi</taxon>
        <taxon>Dikarya</taxon>
        <taxon>Ascomycota</taxon>
        <taxon>Pezizomycotina</taxon>
        <taxon>Dothideomycetes</taxon>
        <taxon>Pleosporomycetidae</taxon>
        <taxon>Pleosporales</taxon>
        <taxon>Pleosporineae</taxon>
        <taxon>Pleosporaceae</taxon>
        <taxon>Stemphylium</taxon>
    </lineage>
</organism>
<reference evidence="10" key="1">
    <citation type="submission" date="2018-05" db="EMBL/GenBank/DDBJ databases">
        <title>Draft genome sequence of Stemphylium lycopersici strain CIDEFI 213.</title>
        <authorList>
            <person name="Medina R."/>
            <person name="Franco M.E.E."/>
            <person name="Lucentini C.G."/>
            <person name="Saparrat M.C.N."/>
            <person name="Balatti P.A."/>
        </authorList>
    </citation>
    <scope>NUCLEOTIDE SEQUENCE [LARGE SCALE GENOMIC DNA]</scope>
    <source>
        <strain evidence="10">CIDEFI 213</strain>
    </source>
</reference>
<protein>
    <submittedName>
        <fullName evidence="9">WSC-domain-containing protein</fullName>
    </submittedName>
</protein>
<keyword evidence="2" id="KW-0812">Transmembrane</keyword>
<dbReference type="SMART" id="SM00321">
    <property type="entry name" value="WSC"/>
    <property type="match status" value="1"/>
</dbReference>
<evidence type="ECO:0000313" key="10">
    <source>
        <dbReference type="Proteomes" id="UP000249619"/>
    </source>
</evidence>
<feature type="signal peptide" evidence="7">
    <location>
        <begin position="1"/>
        <end position="17"/>
    </location>
</feature>
<dbReference type="EMBL" id="QGDH01000161">
    <property type="protein sequence ID" value="RAR04166.1"/>
    <property type="molecule type" value="Genomic_DNA"/>
</dbReference>
<dbReference type="Pfam" id="PF01822">
    <property type="entry name" value="WSC"/>
    <property type="match status" value="1"/>
</dbReference>
<dbReference type="PANTHER" id="PTHR24269:SF16">
    <property type="entry name" value="PROTEIN SLG1"/>
    <property type="match status" value="1"/>
</dbReference>
<evidence type="ECO:0000256" key="1">
    <source>
        <dbReference type="ARBA" id="ARBA00004167"/>
    </source>
</evidence>
<dbReference type="PROSITE" id="PS51212">
    <property type="entry name" value="WSC"/>
    <property type="match status" value="1"/>
</dbReference>
<evidence type="ECO:0000256" key="5">
    <source>
        <dbReference type="ARBA" id="ARBA00023136"/>
    </source>
</evidence>
<gene>
    <name evidence="9" type="ORF">DDE83_007948</name>
</gene>